<accession>A0A0C2WNM7</accession>
<dbReference type="AlphaFoldDB" id="A0A0C2WNM7"/>
<reference evidence="2" key="2">
    <citation type="submission" date="2015-01" db="EMBL/GenBank/DDBJ databases">
        <title>Evolutionary Origins and Diversification of the Mycorrhizal Mutualists.</title>
        <authorList>
            <consortium name="DOE Joint Genome Institute"/>
            <consortium name="Mycorrhizal Genomics Consortium"/>
            <person name="Kohler A."/>
            <person name="Kuo A."/>
            <person name="Nagy L.G."/>
            <person name="Floudas D."/>
            <person name="Copeland A."/>
            <person name="Barry K.W."/>
            <person name="Cichocki N."/>
            <person name="Veneault-Fourrey C."/>
            <person name="LaButti K."/>
            <person name="Lindquist E.A."/>
            <person name="Lipzen A."/>
            <person name="Lundell T."/>
            <person name="Morin E."/>
            <person name="Murat C."/>
            <person name="Riley R."/>
            <person name="Ohm R."/>
            <person name="Sun H."/>
            <person name="Tunlid A."/>
            <person name="Henrissat B."/>
            <person name="Grigoriev I.V."/>
            <person name="Hibbett D.S."/>
            <person name="Martin F."/>
        </authorList>
    </citation>
    <scope>NUCLEOTIDE SEQUENCE [LARGE SCALE GENOMIC DNA]</scope>
    <source>
        <strain evidence="2">MAFF 305830</strain>
    </source>
</reference>
<dbReference type="EMBL" id="KN824296">
    <property type="protein sequence ID" value="KIM27843.1"/>
    <property type="molecule type" value="Genomic_DNA"/>
</dbReference>
<dbReference type="HOGENOM" id="CLU_1897492_0_0_1"/>
<gene>
    <name evidence="1" type="ORF">M408DRAFT_159902</name>
</gene>
<protein>
    <submittedName>
        <fullName evidence="1">Uncharacterized protein</fullName>
    </submittedName>
</protein>
<dbReference type="Proteomes" id="UP000054097">
    <property type="component" value="Unassembled WGS sequence"/>
</dbReference>
<sequence length="134" mass="15728">MVPPSVLGTRWEIFVGWVQGSDRKTKEFVSEVIVIDFFSRLAQESSHLRLVTRVDLLHLETRIYLAVEKDYGLRSFREPAKVSRDAVSRELLACLLTTIQNSTLFLRSFHFFGALFTFYLDGRSLRRDLFCYKW</sequence>
<keyword evidence="2" id="KW-1185">Reference proteome</keyword>
<organism evidence="1 2">
    <name type="scientific">Serendipita vermifera MAFF 305830</name>
    <dbReference type="NCBI Taxonomy" id="933852"/>
    <lineage>
        <taxon>Eukaryota</taxon>
        <taxon>Fungi</taxon>
        <taxon>Dikarya</taxon>
        <taxon>Basidiomycota</taxon>
        <taxon>Agaricomycotina</taxon>
        <taxon>Agaricomycetes</taxon>
        <taxon>Sebacinales</taxon>
        <taxon>Serendipitaceae</taxon>
        <taxon>Serendipita</taxon>
    </lineage>
</organism>
<proteinExistence type="predicted"/>
<evidence type="ECO:0000313" key="1">
    <source>
        <dbReference type="EMBL" id="KIM27843.1"/>
    </source>
</evidence>
<evidence type="ECO:0000313" key="2">
    <source>
        <dbReference type="Proteomes" id="UP000054097"/>
    </source>
</evidence>
<name>A0A0C2WNM7_SERVB</name>
<reference evidence="1 2" key="1">
    <citation type="submission" date="2014-04" db="EMBL/GenBank/DDBJ databases">
        <authorList>
            <consortium name="DOE Joint Genome Institute"/>
            <person name="Kuo A."/>
            <person name="Zuccaro A."/>
            <person name="Kohler A."/>
            <person name="Nagy L.G."/>
            <person name="Floudas D."/>
            <person name="Copeland A."/>
            <person name="Barry K.W."/>
            <person name="Cichocki N."/>
            <person name="Veneault-Fourrey C."/>
            <person name="LaButti K."/>
            <person name="Lindquist E.A."/>
            <person name="Lipzen A."/>
            <person name="Lundell T."/>
            <person name="Morin E."/>
            <person name="Murat C."/>
            <person name="Sun H."/>
            <person name="Tunlid A."/>
            <person name="Henrissat B."/>
            <person name="Grigoriev I.V."/>
            <person name="Hibbett D.S."/>
            <person name="Martin F."/>
            <person name="Nordberg H.P."/>
            <person name="Cantor M.N."/>
            <person name="Hua S.X."/>
        </authorList>
    </citation>
    <scope>NUCLEOTIDE SEQUENCE [LARGE SCALE GENOMIC DNA]</scope>
    <source>
        <strain evidence="1 2">MAFF 305830</strain>
    </source>
</reference>